<feature type="transmembrane region" description="Helical" evidence="1">
    <location>
        <begin position="60"/>
        <end position="79"/>
    </location>
</feature>
<evidence type="ECO:0000313" key="4">
    <source>
        <dbReference type="Proteomes" id="UP001597180"/>
    </source>
</evidence>
<reference evidence="4" key="1">
    <citation type="journal article" date="2019" name="Int. J. Syst. Evol. Microbiol.">
        <title>The Global Catalogue of Microorganisms (GCM) 10K type strain sequencing project: providing services to taxonomists for standard genome sequencing and annotation.</title>
        <authorList>
            <consortium name="The Broad Institute Genomics Platform"/>
            <consortium name="The Broad Institute Genome Sequencing Center for Infectious Disease"/>
            <person name="Wu L."/>
            <person name="Ma J."/>
        </authorList>
    </citation>
    <scope>NUCLEOTIDE SEQUENCE [LARGE SCALE GENOMIC DNA]</scope>
    <source>
        <strain evidence="4">CCUG 53270</strain>
    </source>
</reference>
<dbReference type="Pfam" id="PF07853">
    <property type="entry name" value="DUF1648"/>
    <property type="match status" value="1"/>
</dbReference>
<comment type="caution">
    <text evidence="3">The sequence shown here is derived from an EMBL/GenBank/DDBJ whole genome shotgun (WGS) entry which is preliminary data.</text>
</comment>
<feature type="transmembrane region" description="Helical" evidence="1">
    <location>
        <begin position="34"/>
        <end position="53"/>
    </location>
</feature>
<dbReference type="Proteomes" id="UP001597180">
    <property type="component" value="Unassembled WGS sequence"/>
</dbReference>
<gene>
    <name evidence="3" type="ORF">ACFQ4B_07645</name>
</gene>
<protein>
    <submittedName>
        <fullName evidence="3">DUF1648 domain-containing protein</fullName>
    </submittedName>
</protein>
<name>A0ABW3UG93_9BACL</name>
<sequence>MITVLSLLIALIVSGFCPNEIPIHFMGQGADQLINKWLGLFLFPVMMAILLLLQRSYASSARFIYFFAALHIVLLYNAITY</sequence>
<evidence type="ECO:0000259" key="2">
    <source>
        <dbReference type="Pfam" id="PF07853"/>
    </source>
</evidence>
<keyword evidence="4" id="KW-1185">Reference proteome</keyword>
<feature type="domain" description="DUF1648" evidence="2">
    <location>
        <begin position="1"/>
        <end position="47"/>
    </location>
</feature>
<proteinExistence type="predicted"/>
<keyword evidence="1" id="KW-0472">Membrane</keyword>
<dbReference type="EMBL" id="JBHTLU010000012">
    <property type="protein sequence ID" value="MFD1219987.1"/>
    <property type="molecule type" value="Genomic_DNA"/>
</dbReference>
<organism evidence="3 4">
    <name type="scientific">Paenibacillus vulneris</name>
    <dbReference type="NCBI Taxonomy" id="1133364"/>
    <lineage>
        <taxon>Bacteria</taxon>
        <taxon>Bacillati</taxon>
        <taxon>Bacillota</taxon>
        <taxon>Bacilli</taxon>
        <taxon>Bacillales</taxon>
        <taxon>Paenibacillaceae</taxon>
        <taxon>Paenibacillus</taxon>
    </lineage>
</organism>
<accession>A0ABW3UG93</accession>
<keyword evidence="1" id="KW-1133">Transmembrane helix</keyword>
<evidence type="ECO:0000313" key="3">
    <source>
        <dbReference type="EMBL" id="MFD1219987.1"/>
    </source>
</evidence>
<dbReference type="InterPro" id="IPR012867">
    <property type="entry name" value="DUF1648"/>
</dbReference>
<evidence type="ECO:0000256" key="1">
    <source>
        <dbReference type="SAM" id="Phobius"/>
    </source>
</evidence>
<keyword evidence="1" id="KW-0812">Transmembrane</keyword>
<dbReference type="RefSeq" id="WP_225948045.1">
    <property type="nucleotide sequence ID" value="NZ_JBHSUK010000023.1"/>
</dbReference>